<dbReference type="EMBL" id="GDID01002605">
    <property type="protein sequence ID" value="JAP94001.1"/>
    <property type="molecule type" value="Transcribed_RNA"/>
</dbReference>
<evidence type="ECO:0000256" key="2">
    <source>
        <dbReference type="ARBA" id="ARBA00023125"/>
    </source>
</evidence>
<evidence type="ECO:0000256" key="1">
    <source>
        <dbReference type="ARBA" id="ARBA00005560"/>
    </source>
</evidence>
<accession>A0A146KEZ0</accession>
<comment type="similarity">
    <text evidence="1">Belongs to the TBP family.</text>
</comment>
<dbReference type="InterPro" id="IPR000814">
    <property type="entry name" value="TBP"/>
</dbReference>
<protein>
    <submittedName>
        <fullName evidence="4">TATA-binding protein (TBP)</fullName>
    </submittedName>
</protein>
<dbReference type="Gene3D" id="3.30.310.10">
    <property type="entry name" value="TATA-Binding Protein"/>
    <property type="match status" value="2"/>
</dbReference>
<dbReference type="AlphaFoldDB" id="A0A146KEZ0"/>
<dbReference type="GO" id="GO:0006352">
    <property type="term" value="P:DNA-templated transcription initiation"/>
    <property type="evidence" value="ECO:0007669"/>
    <property type="project" value="InterPro"/>
</dbReference>
<name>A0A146KEZ0_9EUKA</name>
<organism evidence="4">
    <name type="scientific">Trepomonas sp. PC1</name>
    <dbReference type="NCBI Taxonomy" id="1076344"/>
    <lineage>
        <taxon>Eukaryota</taxon>
        <taxon>Metamonada</taxon>
        <taxon>Diplomonadida</taxon>
        <taxon>Hexamitidae</taxon>
        <taxon>Hexamitinae</taxon>
        <taxon>Trepomonas</taxon>
    </lineage>
</organism>
<dbReference type="SUPFAM" id="SSF55945">
    <property type="entry name" value="TATA-box binding protein-like"/>
    <property type="match status" value="2"/>
</dbReference>
<evidence type="ECO:0000256" key="3">
    <source>
        <dbReference type="ARBA" id="ARBA00023163"/>
    </source>
</evidence>
<dbReference type="PRINTS" id="PR00686">
    <property type="entry name" value="TIFACTORIID"/>
</dbReference>
<proteinExistence type="inferred from homology"/>
<dbReference type="InterPro" id="IPR012295">
    <property type="entry name" value="TBP_dom_sf"/>
</dbReference>
<keyword evidence="2" id="KW-0238">DNA-binding</keyword>
<reference evidence="4" key="1">
    <citation type="submission" date="2015-07" db="EMBL/GenBank/DDBJ databases">
        <title>Adaptation to a free-living lifestyle via gene acquisitions in the diplomonad Trepomonas sp. PC1.</title>
        <authorList>
            <person name="Xu F."/>
            <person name="Jerlstrom-Hultqvist J."/>
            <person name="Kolisko M."/>
            <person name="Simpson A.G.B."/>
            <person name="Roger A.J."/>
            <person name="Svard S.G."/>
            <person name="Andersson J.O."/>
        </authorList>
    </citation>
    <scope>NUCLEOTIDE SEQUENCE</scope>
    <source>
        <strain evidence="4">PC1</strain>
    </source>
</reference>
<dbReference type="PANTHER" id="PTHR10126">
    <property type="entry name" value="TATA-BOX BINDING PROTEIN"/>
    <property type="match status" value="1"/>
</dbReference>
<dbReference type="Pfam" id="PF00352">
    <property type="entry name" value="TBP"/>
    <property type="match status" value="2"/>
</dbReference>
<feature type="non-terminal residue" evidence="4">
    <location>
        <position position="1"/>
    </location>
</feature>
<keyword evidence="3" id="KW-0804">Transcription</keyword>
<dbReference type="GO" id="GO:0003677">
    <property type="term" value="F:DNA binding"/>
    <property type="evidence" value="ECO:0007669"/>
    <property type="project" value="UniProtKB-KW"/>
</dbReference>
<evidence type="ECO:0000313" key="4">
    <source>
        <dbReference type="EMBL" id="JAP94001.1"/>
    </source>
</evidence>
<gene>
    <name evidence="4" type="ORF">TPC1_13500</name>
</gene>
<sequence length="179" mass="19932">EVSKIALKIENYTALADLGTEIDLKELYCNIQTAAVNTKNTSIQFTLLNQSVQITIHQSGSVTLLGARTLEQLTSSFQTLKSILKKLNLQHQLTQFSVYQTLITGYFPFQINLEALTSKLSGTYNPEIFPAVFYQNKKKNNKFSMTFSRNGSFVIGGVVGVSAGRRALQEVWAKVVQCK</sequence>
<feature type="non-terminal residue" evidence="4">
    <location>
        <position position="179"/>
    </location>
</feature>